<dbReference type="Proteomes" id="UP000230842">
    <property type="component" value="Unassembled WGS sequence"/>
</dbReference>
<feature type="domain" description="Aminoglycoside phosphotransferase" evidence="1">
    <location>
        <begin position="49"/>
        <end position="262"/>
    </location>
</feature>
<name>A0A0B2BSX2_9ACTN</name>
<evidence type="ECO:0000313" key="2">
    <source>
        <dbReference type="EMBL" id="PJJ57255.1"/>
    </source>
</evidence>
<dbReference type="InterPro" id="IPR002575">
    <property type="entry name" value="Aminoglycoside_PTrfase"/>
</dbReference>
<reference evidence="2 3" key="1">
    <citation type="submission" date="2017-11" db="EMBL/GenBank/DDBJ databases">
        <title>Genomic Encyclopedia of Archaeal and Bacterial Type Strains, Phase II (KMG-II): From Individual Species to Whole Genera.</title>
        <authorList>
            <person name="Goeker M."/>
        </authorList>
    </citation>
    <scope>NUCLEOTIDE SEQUENCE [LARGE SCALE GENOMIC DNA]</scope>
    <source>
        <strain evidence="2 3">DSM 27763</strain>
    </source>
</reference>
<keyword evidence="3" id="KW-1185">Reference proteome</keyword>
<dbReference type="EMBL" id="PGEZ01000001">
    <property type="protein sequence ID" value="PJJ57255.1"/>
    <property type="molecule type" value="Genomic_DNA"/>
</dbReference>
<evidence type="ECO:0000259" key="1">
    <source>
        <dbReference type="Pfam" id="PF01636"/>
    </source>
</evidence>
<protein>
    <submittedName>
        <fullName evidence="2">Phosphotransferase family enzyme</fullName>
    </submittedName>
</protein>
<dbReference type="AlphaFoldDB" id="A0A0B2BSX2"/>
<dbReference type="InterPro" id="IPR011009">
    <property type="entry name" value="Kinase-like_dom_sf"/>
</dbReference>
<accession>A0A0B2BSX2</accession>
<dbReference type="Pfam" id="PF01636">
    <property type="entry name" value="APH"/>
    <property type="match status" value="1"/>
</dbReference>
<evidence type="ECO:0000313" key="3">
    <source>
        <dbReference type="Proteomes" id="UP000230842"/>
    </source>
</evidence>
<proteinExistence type="predicted"/>
<sequence length="344" mass="36211">MTPSVEAPDWCADPKSWPAEVAAWVDAMLRPAGRVRTGAPEQVERRPWAIVLRIPTDRGTVWFKDNVTAQRHEAALVATLSSLVPGAVLDPIAVDGDRGWLLMPDGGCTVHDLRRDTEVEVWAEVVGRWAATARALADHTGALTGSGVDVLGAGDALAYLQRRTEEIAMIAADDPAAVAPEALTGLRKAMPALGDALGALDRLGLPDTLVHNDLHTSNVFAPGAPDASWAVFDLGDALLSSPLADLLVPLRFAARARGTSLDDPELAPVVDAAFDVWADATDPAALRAALPGALVLGCLCRSESWRRIVTPSVAEAAPELATASPDWLLETVALPGVTHATDRA</sequence>
<dbReference type="SUPFAM" id="SSF56112">
    <property type="entry name" value="Protein kinase-like (PK-like)"/>
    <property type="match status" value="1"/>
</dbReference>
<dbReference type="GO" id="GO:0016740">
    <property type="term" value="F:transferase activity"/>
    <property type="evidence" value="ECO:0007669"/>
    <property type="project" value="UniProtKB-KW"/>
</dbReference>
<gene>
    <name evidence="2" type="ORF">CLV56_1482</name>
</gene>
<keyword evidence="2" id="KW-0808">Transferase</keyword>
<organism evidence="2 3">
    <name type="scientific">Mumia flava</name>
    <dbReference type="NCBI Taxonomy" id="1348852"/>
    <lineage>
        <taxon>Bacteria</taxon>
        <taxon>Bacillati</taxon>
        <taxon>Actinomycetota</taxon>
        <taxon>Actinomycetes</taxon>
        <taxon>Propionibacteriales</taxon>
        <taxon>Nocardioidaceae</taxon>
        <taxon>Mumia</taxon>
    </lineage>
</organism>
<dbReference type="OrthoDB" id="101887at2"/>
<dbReference type="RefSeq" id="WP_039341703.1">
    <property type="nucleotide sequence ID" value="NZ_PGEZ01000001.1"/>
</dbReference>
<dbReference type="Gene3D" id="3.90.1200.10">
    <property type="match status" value="1"/>
</dbReference>
<comment type="caution">
    <text evidence="2">The sequence shown here is derived from an EMBL/GenBank/DDBJ whole genome shotgun (WGS) entry which is preliminary data.</text>
</comment>